<reference evidence="7 8" key="1">
    <citation type="journal article" date="2011" name="Front. Microbiol.">
        <title>Genomic signatures of strain selection and enhancement in Bacillus atrophaeus var. globigii, a historical biowarfare simulant.</title>
        <authorList>
            <person name="Gibbons H.S."/>
            <person name="Broomall S.M."/>
            <person name="McNew L.A."/>
            <person name="Daligault H."/>
            <person name="Chapman C."/>
            <person name="Bruce D."/>
            <person name="Karavis M."/>
            <person name="Krepps M."/>
            <person name="McGregor P.A."/>
            <person name="Hong C."/>
            <person name="Park K.H."/>
            <person name="Akmal A."/>
            <person name="Feldman A."/>
            <person name="Lin J.S."/>
            <person name="Chang W.E."/>
            <person name="Higgs B.W."/>
            <person name="Demirev P."/>
            <person name="Lindquist J."/>
            <person name="Liem A."/>
            <person name="Fochler E."/>
            <person name="Read T.D."/>
            <person name="Tapia R."/>
            <person name="Johnson S."/>
            <person name="Bishop-Lilly K.A."/>
            <person name="Detter C."/>
            <person name="Han C."/>
            <person name="Sozhamannan S."/>
            <person name="Rosenzweig C.N."/>
            <person name="Skowronski E.W."/>
        </authorList>
    </citation>
    <scope>NUCLEOTIDE SEQUENCE [LARGE SCALE GENOMIC DNA]</scope>
    <source>
        <strain evidence="7 8">CL-SP19</strain>
    </source>
</reference>
<dbReference type="InterPro" id="IPR000160">
    <property type="entry name" value="GGDEF_dom"/>
</dbReference>
<dbReference type="InterPro" id="IPR000014">
    <property type="entry name" value="PAS"/>
</dbReference>
<accession>A0A432ZDT0</accession>
<organism evidence="7 8">
    <name type="scientific">Idiomarina seosinensis</name>
    <dbReference type="NCBI Taxonomy" id="281739"/>
    <lineage>
        <taxon>Bacteria</taxon>
        <taxon>Pseudomonadati</taxon>
        <taxon>Pseudomonadota</taxon>
        <taxon>Gammaproteobacteria</taxon>
        <taxon>Alteromonadales</taxon>
        <taxon>Idiomarinaceae</taxon>
        <taxon>Idiomarina</taxon>
    </lineage>
</organism>
<feature type="domain" description="PAC" evidence="5">
    <location>
        <begin position="339"/>
        <end position="387"/>
    </location>
</feature>
<evidence type="ECO:0000256" key="1">
    <source>
        <dbReference type="ARBA" id="ARBA00001946"/>
    </source>
</evidence>
<feature type="domain" description="PAC" evidence="5">
    <location>
        <begin position="88"/>
        <end position="141"/>
    </location>
</feature>
<name>A0A432ZDT0_9GAMM</name>
<dbReference type="InterPro" id="IPR050469">
    <property type="entry name" value="Diguanylate_Cyclase"/>
</dbReference>
<evidence type="ECO:0000313" key="8">
    <source>
        <dbReference type="Proteomes" id="UP000287908"/>
    </source>
</evidence>
<dbReference type="PANTHER" id="PTHR45138">
    <property type="entry name" value="REGULATORY COMPONENTS OF SENSORY TRANSDUCTION SYSTEM"/>
    <property type="match status" value="1"/>
</dbReference>
<dbReference type="InterPro" id="IPR035965">
    <property type="entry name" value="PAS-like_dom_sf"/>
</dbReference>
<dbReference type="PROSITE" id="PS50887">
    <property type="entry name" value="GGDEF"/>
    <property type="match status" value="1"/>
</dbReference>
<dbReference type="EC" id="2.7.7.65" evidence="2"/>
<keyword evidence="8" id="KW-1185">Reference proteome</keyword>
<dbReference type="Gene3D" id="3.30.70.270">
    <property type="match status" value="1"/>
</dbReference>
<dbReference type="EMBL" id="PIQF01000002">
    <property type="protein sequence ID" value="RUO76125.1"/>
    <property type="molecule type" value="Genomic_DNA"/>
</dbReference>
<dbReference type="RefSeq" id="WP_126784848.1">
    <property type="nucleotide sequence ID" value="NZ_PIQF01000002.1"/>
</dbReference>
<comment type="caution">
    <text evidence="7">The sequence shown here is derived from an EMBL/GenBank/DDBJ whole genome shotgun (WGS) entry which is preliminary data.</text>
</comment>
<dbReference type="Pfam" id="PF00990">
    <property type="entry name" value="GGDEF"/>
    <property type="match status" value="1"/>
</dbReference>
<dbReference type="GO" id="GO:0052621">
    <property type="term" value="F:diguanylate cyclase activity"/>
    <property type="evidence" value="ECO:0007669"/>
    <property type="project" value="UniProtKB-EC"/>
</dbReference>
<dbReference type="Gene3D" id="2.10.70.100">
    <property type="match status" value="1"/>
</dbReference>
<comment type="catalytic activity">
    <reaction evidence="3">
        <text>2 GTP = 3',3'-c-di-GMP + 2 diphosphate</text>
        <dbReference type="Rhea" id="RHEA:24898"/>
        <dbReference type="ChEBI" id="CHEBI:33019"/>
        <dbReference type="ChEBI" id="CHEBI:37565"/>
        <dbReference type="ChEBI" id="CHEBI:58805"/>
        <dbReference type="EC" id="2.7.7.65"/>
    </reaction>
</comment>
<dbReference type="SUPFAM" id="SSF55785">
    <property type="entry name" value="PYP-like sensor domain (PAS domain)"/>
    <property type="match status" value="3"/>
</dbReference>
<dbReference type="InterPro" id="IPR000700">
    <property type="entry name" value="PAS-assoc_C"/>
</dbReference>
<dbReference type="CDD" id="cd00130">
    <property type="entry name" value="PAS"/>
    <property type="match status" value="2"/>
</dbReference>
<evidence type="ECO:0000256" key="3">
    <source>
        <dbReference type="ARBA" id="ARBA00034247"/>
    </source>
</evidence>
<comment type="cofactor">
    <cofactor evidence="1">
        <name>Mg(2+)</name>
        <dbReference type="ChEBI" id="CHEBI:18420"/>
    </cofactor>
</comment>
<dbReference type="FunFam" id="3.30.70.270:FF:000001">
    <property type="entry name" value="Diguanylate cyclase domain protein"/>
    <property type="match status" value="1"/>
</dbReference>
<dbReference type="InterPro" id="IPR013655">
    <property type="entry name" value="PAS_fold_3"/>
</dbReference>
<evidence type="ECO:0000259" key="5">
    <source>
        <dbReference type="PROSITE" id="PS50113"/>
    </source>
</evidence>
<dbReference type="Gene3D" id="3.30.450.20">
    <property type="entry name" value="PAS domain"/>
    <property type="match status" value="3"/>
</dbReference>
<dbReference type="InterPro" id="IPR001610">
    <property type="entry name" value="PAC"/>
</dbReference>
<evidence type="ECO:0000259" key="6">
    <source>
        <dbReference type="PROSITE" id="PS50887"/>
    </source>
</evidence>
<dbReference type="InterPro" id="IPR043128">
    <property type="entry name" value="Rev_trsase/Diguanyl_cyclase"/>
</dbReference>
<dbReference type="SMART" id="SM00267">
    <property type="entry name" value="GGDEF"/>
    <property type="match status" value="1"/>
</dbReference>
<evidence type="ECO:0000256" key="2">
    <source>
        <dbReference type="ARBA" id="ARBA00012528"/>
    </source>
</evidence>
<dbReference type="Proteomes" id="UP000287908">
    <property type="component" value="Unassembled WGS sequence"/>
</dbReference>
<gene>
    <name evidence="7" type="ORF">CWI81_08400</name>
</gene>
<dbReference type="SMART" id="SM00086">
    <property type="entry name" value="PAC"/>
    <property type="match status" value="3"/>
</dbReference>
<dbReference type="Pfam" id="PF08447">
    <property type="entry name" value="PAS_3"/>
    <property type="match status" value="3"/>
</dbReference>
<dbReference type="NCBIfam" id="TIGR00229">
    <property type="entry name" value="sensory_box"/>
    <property type="match status" value="3"/>
</dbReference>
<dbReference type="InterPro" id="IPR029787">
    <property type="entry name" value="Nucleotide_cyclase"/>
</dbReference>
<dbReference type="PROSITE" id="PS50113">
    <property type="entry name" value="PAC"/>
    <property type="match status" value="2"/>
</dbReference>
<dbReference type="AlphaFoldDB" id="A0A432ZDT0"/>
<dbReference type="OrthoDB" id="5620448at2"/>
<dbReference type="NCBIfam" id="TIGR00254">
    <property type="entry name" value="GGDEF"/>
    <property type="match status" value="1"/>
</dbReference>
<dbReference type="CDD" id="cd01949">
    <property type="entry name" value="GGDEF"/>
    <property type="match status" value="1"/>
</dbReference>
<dbReference type="SUPFAM" id="SSF55073">
    <property type="entry name" value="Nucleotide cyclase"/>
    <property type="match status" value="1"/>
</dbReference>
<protein>
    <recommendedName>
        <fullName evidence="2">diguanylate cyclase</fullName>
        <ecNumber evidence="2">2.7.7.65</ecNumber>
    </recommendedName>
</protein>
<dbReference type="PANTHER" id="PTHR45138:SF9">
    <property type="entry name" value="DIGUANYLATE CYCLASE DGCM-RELATED"/>
    <property type="match status" value="1"/>
</dbReference>
<evidence type="ECO:0000259" key="4">
    <source>
        <dbReference type="PROSITE" id="PS50112"/>
    </source>
</evidence>
<feature type="domain" description="PAS" evidence="4">
    <location>
        <begin position="158"/>
        <end position="211"/>
    </location>
</feature>
<dbReference type="PROSITE" id="PS50112">
    <property type="entry name" value="PAS"/>
    <property type="match status" value="1"/>
</dbReference>
<sequence>MPYGKYQNLPLSERLATMLQATQAGTWEWNVQTGECHFNQRWAQIAGYSLSELEPISIDTWQRLVHPQDGKVSDQILQEHFDGKRDFYECEARIRHKDGHWVWVRDYGKLVSRTASGAPEWVVGTHIDITALVELSQRFEVFADLLPGVVYQFELAPDGTSRFPFASKGLQDIYGVKPEQARITAKSVFETLHPDDFERVRTSIRKSAETGDDWVCEYRIRHSGMERWVFGHARPQTSIDGSTLWYGMIIDITDRKKLELELERSQANLKLAQKIARTGHWEANIETGELYWSDIVYEILGFDSDLVTPTIDFFRSLVPEEDLAIVLESEAKAGTTGTHDVEHRMKTASGNIIWVHELAELQSDKKTLVGTVQDITEQKELELKLQRQAVIDPLTEVYNRRYFSQALDTEFHRKQRYKDPLSLITFDLDHFKQVNDNYGHGVGDKVLIEVTKTVSRQLRATDVFARVGGEEFAILLPKTTFEEAKKVAEKLRQAVQELVVANDDGPVKVTSTFGVVAMNEHIETEEHLQQIADRALYSGKQAGRNCVYCADQTLY</sequence>
<feature type="domain" description="GGDEF" evidence="6">
    <location>
        <begin position="419"/>
        <end position="552"/>
    </location>
</feature>
<proteinExistence type="predicted"/>
<evidence type="ECO:0000313" key="7">
    <source>
        <dbReference type="EMBL" id="RUO76125.1"/>
    </source>
</evidence>
<dbReference type="SMART" id="SM00091">
    <property type="entry name" value="PAS"/>
    <property type="match status" value="3"/>
</dbReference>